<evidence type="ECO:0000313" key="3">
    <source>
        <dbReference type="Proteomes" id="UP000753908"/>
    </source>
</evidence>
<reference evidence="2" key="1">
    <citation type="submission" date="2021-05" db="EMBL/GenBank/DDBJ databases">
        <authorList>
            <person name="Pietrasiak N."/>
            <person name="Ward R."/>
            <person name="Stajich J.E."/>
            <person name="Kurbessoian T."/>
        </authorList>
    </citation>
    <scope>NUCLEOTIDE SEQUENCE</scope>
    <source>
        <strain evidence="2">CPER-KK1</strain>
    </source>
</reference>
<evidence type="ECO:0000313" key="2">
    <source>
        <dbReference type="EMBL" id="MBW4547293.1"/>
    </source>
</evidence>
<dbReference type="EMBL" id="JAHHIF010000038">
    <property type="protein sequence ID" value="MBW4547293.1"/>
    <property type="molecule type" value="Genomic_DNA"/>
</dbReference>
<feature type="domain" description="Abortive phage infection protein C-terminal" evidence="1">
    <location>
        <begin position="2"/>
        <end position="305"/>
    </location>
</feature>
<evidence type="ECO:0000259" key="1">
    <source>
        <dbReference type="Pfam" id="PF10592"/>
    </source>
</evidence>
<dbReference type="AlphaFoldDB" id="A0A951PPJ6"/>
<proteinExistence type="predicted"/>
<reference evidence="2" key="2">
    <citation type="journal article" date="2022" name="Microbiol. Resour. Announc.">
        <title>Metagenome Sequencing to Explore Phylogenomics of Terrestrial Cyanobacteria.</title>
        <authorList>
            <person name="Ward R.D."/>
            <person name="Stajich J.E."/>
            <person name="Johansen J.R."/>
            <person name="Huntemann M."/>
            <person name="Clum A."/>
            <person name="Foster B."/>
            <person name="Foster B."/>
            <person name="Roux S."/>
            <person name="Palaniappan K."/>
            <person name="Varghese N."/>
            <person name="Mukherjee S."/>
            <person name="Reddy T.B.K."/>
            <person name="Daum C."/>
            <person name="Copeland A."/>
            <person name="Chen I.A."/>
            <person name="Ivanova N.N."/>
            <person name="Kyrpides N.C."/>
            <person name="Shapiro N."/>
            <person name="Eloe-Fadrosh E.A."/>
            <person name="Pietrasiak N."/>
        </authorList>
    </citation>
    <scope>NUCLEOTIDE SEQUENCE</scope>
    <source>
        <strain evidence="2">CPER-KK1</strain>
    </source>
</reference>
<name>A0A951PPJ6_9CYAN</name>
<dbReference type="InterPro" id="IPR018891">
    <property type="entry name" value="AIPR_C"/>
</dbReference>
<sequence length="330" mass="36626">MNTGIRQSAENEPSNFWVYNNGITILTLGFEGSKRNCTTTLQGISIINGAQTTGSIGSVDINKYDLKEVKVICRIIQCSDADTISQIVKYNNTQNEIKTWDQYSNSPEQKRIAGEFRSFGYEYSLKRGFSSSQLGIEQVIQPMLAFVGDCTSASRGKNALFERRSSYDQAFKDKKARHILFVHSLSKAIYARKIELSRKQANHSLVTIEEKQISLFRNLAFKSFLIAVVGRCLESIIGEKVDLSQVAFTPEAANISNKSINDLIVLWLPIVTAVLAFVSNVIDKDLSEILSEANALESVSSKVSTAIYVSQTTNPNPVFTSFKSFVSPRG</sequence>
<organism evidence="2 3">
    <name type="scientific">Symplocastrum torsivum CPER-KK1</name>
    <dbReference type="NCBI Taxonomy" id="450513"/>
    <lineage>
        <taxon>Bacteria</taxon>
        <taxon>Bacillati</taxon>
        <taxon>Cyanobacteriota</taxon>
        <taxon>Cyanophyceae</taxon>
        <taxon>Oscillatoriophycideae</taxon>
        <taxon>Oscillatoriales</taxon>
        <taxon>Microcoleaceae</taxon>
        <taxon>Symplocastrum</taxon>
    </lineage>
</organism>
<dbReference type="Proteomes" id="UP000753908">
    <property type="component" value="Unassembled WGS sequence"/>
</dbReference>
<accession>A0A951PPJ6</accession>
<dbReference type="Pfam" id="PF10592">
    <property type="entry name" value="AIPR"/>
    <property type="match status" value="1"/>
</dbReference>
<protein>
    <submittedName>
        <fullName evidence="2">AIPR family protein</fullName>
    </submittedName>
</protein>
<comment type="caution">
    <text evidence="2">The sequence shown here is derived from an EMBL/GenBank/DDBJ whole genome shotgun (WGS) entry which is preliminary data.</text>
</comment>
<gene>
    <name evidence="2" type="ORF">KME25_23070</name>
</gene>